<evidence type="ECO:0000256" key="4">
    <source>
        <dbReference type="PROSITE-ProRule" id="PRU00134"/>
    </source>
</evidence>
<keyword evidence="2 4" id="KW-0863">Zinc-finger</keyword>
<keyword evidence="7" id="KW-1185">Reference proteome</keyword>
<dbReference type="InterPro" id="IPR024119">
    <property type="entry name" value="TF_DEAF-1"/>
</dbReference>
<dbReference type="AlphaFoldDB" id="A0AAD7IQQ2"/>
<evidence type="ECO:0000313" key="6">
    <source>
        <dbReference type="EMBL" id="KAJ7746839.1"/>
    </source>
</evidence>
<dbReference type="PROSITE" id="PS50865">
    <property type="entry name" value="ZF_MYND_2"/>
    <property type="match status" value="1"/>
</dbReference>
<dbReference type="SUPFAM" id="SSF144232">
    <property type="entry name" value="HIT/MYND zinc finger-like"/>
    <property type="match status" value="1"/>
</dbReference>
<organism evidence="6 7">
    <name type="scientific">Mycena maculata</name>
    <dbReference type="NCBI Taxonomy" id="230809"/>
    <lineage>
        <taxon>Eukaryota</taxon>
        <taxon>Fungi</taxon>
        <taxon>Dikarya</taxon>
        <taxon>Basidiomycota</taxon>
        <taxon>Agaricomycotina</taxon>
        <taxon>Agaricomycetes</taxon>
        <taxon>Agaricomycetidae</taxon>
        <taxon>Agaricales</taxon>
        <taxon>Marasmiineae</taxon>
        <taxon>Mycenaceae</taxon>
        <taxon>Mycena</taxon>
    </lineage>
</organism>
<reference evidence="6" key="1">
    <citation type="submission" date="2023-03" db="EMBL/GenBank/DDBJ databases">
        <title>Massive genome expansion in bonnet fungi (Mycena s.s.) driven by repeated elements and novel gene families across ecological guilds.</title>
        <authorList>
            <consortium name="Lawrence Berkeley National Laboratory"/>
            <person name="Harder C.B."/>
            <person name="Miyauchi S."/>
            <person name="Viragh M."/>
            <person name="Kuo A."/>
            <person name="Thoen E."/>
            <person name="Andreopoulos B."/>
            <person name="Lu D."/>
            <person name="Skrede I."/>
            <person name="Drula E."/>
            <person name="Henrissat B."/>
            <person name="Morin E."/>
            <person name="Kohler A."/>
            <person name="Barry K."/>
            <person name="LaButti K."/>
            <person name="Morin E."/>
            <person name="Salamov A."/>
            <person name="Lipzen A."/>
            <person name="Mereny Z."/>
            <person name="Hegedus B."/>
            <person name="Baldrian P."/>
            <person name="Stursova M."/>
            <person name="Weitz H."/>
            <person name="Taylor A."/>
            <person name="Grigoriev I.V."/>
            <person name="Nagy L.G."/>
            <person name="Martin F."/>
            <person name="Kauserud H."/>
        </authorList>
    </citation>
    <scope>NUCLEOTIDE SEQUENCE</scope>
    <source>
        <strain evidence="6">CBHHK188m</strain>
    </source>
</reference>
<dbReference type="Proteomes" id="UP001215280">
    <property type="component" value="Unassembled WGS sequence"/>
</dbReference>
<sequence>MSHPVLWPKAFFYPVGNSSAICLTDNLPPENPANVLLLGCGDPRHILYTLHVDPPIQRPVFDVTCCDIEPAVIARNVLLFTLIYDGHQNERIWDIFYNIKVDQTSFELLISQTKKLLDITRDLGSWRKSPYSRFLRFGSRYTVSQLRRYLRLYARTEDYSQKKHKELFSSFTREFEARHHTQIVPDTAHSAGPFAMDARCVLSEHFFHYWQKGTVSRSATRIAAAMFVNPTFVYSESSTPSLAGYCCTLHYGTYPLQGFHLAAAFLSPSTEKTTEERLISCAKLQFQEWCSTFKAISSSQKTVTIRLFIGDALSFCQRLDHLQSAPADPDNHLYVSPWTTAELVLDGGDYHSIPGAPTNFDVVDTSNLTDHVGLLNILVAAVPLLTPAPTSVLYTEAVLDKETAGTEGSNLLELLFADIPTIGLLLGVSPTGYISQFNSTPKAGLHEIAEKFRERIGWKFPYPIGSQVPREEIMTPSFPNPSALADVLFRLYERIFADEDIRQIVNGSRIAQNLVHYHRGSFAALLGLVKSRIQTDWSMVMEKLFDRLCSDRNIILGSSNFQELCCQLYLRGVYCPEFLGPRRAVINRSGLFKGWKEIPALVCVVLVIPRERIQRLERMSSQGLGSPMFECGLRGQTFQCIFACIQAVLGTVSFQGSGSDGRVSIAEDAAGWSGISPLVVSVLVPASNLVLEPQCTQVTLGLHTTPTTAVTWSGILGPMLTLFTADVTDTSAVYVTMNRPDCSPSALASVPVTFNISRTQVSVAIAECRISTMTTRWEMSASERRNVKEAKVDYKQNSPCVIQVVMNDVVRKEMVFPFPIDGTRAKVRIARKSGWIEVEAPARYGLDSSSEFPSLKITSVLAQGRRPVVWNIPRVNLASLPIMEAKLLDRHNLTLTVHCDLSFSDREQSLRKNSSQYLIVQIKETIMALFAGIIQQKGPNVIRLSNPDDGGIYTIIFCNGIRMDLSSHTFIVDACVLPLTEDLMEGRRGLNIVGLSSQGMTINTRGDEADAWKYLFVGFTERCRTWKHTANCKYVNSNQVPASVKYAQNPLCGCGEGIDLGALSLDPRWKDLAPLMTRVAISPLFGIAYLETVDQRVSDMLEDKTAMSSLSNGSKKNCAVCHKTESAEAKLLKCSRCKEVDYCGKECQMGHWKEHKKVCKAK</sequence>
<dbReference type="EMBL" id="JARJLG010000096">
    <property type="protein sequence ID" value="KAJ7746839.1"/>
    <property type="molecule type" value="Genomic_DNA"/>
</dbReference>
<evidence type="ECO:0000256" key="2">
    <source>
        <dbReference type="ARBA" id="ARBA00022771"/>
    </source>
</evidence>
<proteinExistence type="predicted"/>
<dbReference type="PANTHER" id="PTHR10237">
    <property type="entry name" value="DEFORMED EPIDERMAL AUTOREGULATORY FACTOR 1 HOMOLOG SUPPRESSIN"/>
    <property type="match status" value="1"/>
</dbReference>
<dbReference type="Gene3D" id="6.10.140.2220">
    <property type="match status" value="1"/>
</dbReference>
<dbReference type="GO" id="GO:0000981">
    <property type="term" value="F:DNA-binding transcription factor activity, RNA polymerase II-specific"/>
    <property type="evidence" value="ECO:0007669"/>
    <property type="project" value="TreeGrafter"/>
</dbReference>
<name>A0AAD7IQQ2_9AGAR</name>
<dbReference type="GO" id="GO:0008270">
    <property type="term" value="F:zinc ion binding"/>
    <property type="evidence" value="ECO:0007669"/>
    <property type="project" value="UniProtKB-KW"/>
</dbReference>
<dbReference type="PANTHER" id="PTHR10237:SF14">
    <property type="entry name" value="MYND-TYPE DOMAIN-CONTAINING PROTEIN"/>
    <property type="match status" value="1"/>
</dbReference>
<evidence type="ECO:0000313" key="7">
    <source>
        <dbReference type="Proteomes" id="UP001215280"/>
    </source>
</evidence>
<dbReference type="InterPro" id="IPR027974">
    <property type="entry name" value="DUF4470"/>
</dbReference>
<dbReference type="InterPro" id="IPR002893">
    <property type="entry name" value="Znf_MYND"/>
</dbReference>
<accession>A0AAD7IQQ2</accession>
<dbReference type="GO" id="GO:0005634">
    <property type="term" value="C:nucleus"/>
    <property type="evidence" value="ECO:0007669"/>
    <property type="project" value="TreeGrafter"/>
</dbReference>
<keyword evidence="3" id="KW-0862">Zinc</keyword>
<comment type="caution">
    <text evidence="6">The sequence shown here is derived from an EMBL/GenBank/DDBJ whole genome shotgun (WGS) entry which is preliminary data.</text>
</comment>
<keyword evidence="1" id="KW-0479">Metal-binding</keyword>
<evidence type="ECO:0000256" key="1">
    <source>
        <dbReference type="ARBA" id="ARBA00022723"/>
    </source>
</evidence>
<evidence type="ECO:0000256" key="3">
    <source>
        <dbReference type="ARBA" id="ARBA00022833"/>
    </source>
</evidence>
<gene>
    <name evidence="6" type="ORF">DFH07DRAFT_889361</name>
</gene>
<evidence type="ECO:0000259" key="5">
    <source>
        <dbReference type="PROSITE" id="PS50865"/>
    </source>
</evidence>
<feature type="domain" description="MYND-type" evidence="5">
    <location>
        <begin position="1118"/>
        <end position="1159"/>
    </location>
</feature>
<protein>
    <recommendedName>
        <fullName evidence="5">MYND-type domain-containing protein</fullName>
    </recommendedName>
</protein>
<dbReference type="PROSITE" id="PS01360">
    <property type="entry name" value="ZF_MYND_1"/>
    <property type="match status" value="1"/>
</dbReference>
<dbReference type="Pfam" id="PF14737">
    <property type="entry name" value="DUF4470"/>
    <property type="match status" value="1"/>
</dbReference>
<dbReference type="Pfam" id="PF01753">
    <property type="entry name" value="zf-MYND"/>
    <property type="match status" value="1"/>
</dbReference>